<organism evidence="1">
    <name type="scientific">Arundo donax</name>
    <name type="common">Giant reed</name>
    <name type="synonym">Donax arundinaceus</name>
    <dbReference type="NCBI Taxonomy" id="35708"/>
    <lineage>
        <taxon>Eukaryota</taxon>
        <taxon>Viridiplantae</taxon>
        <taxon>Streptophyta</taxon>
        <taxon>Embryophyta</taxon>
        <taxon>Tracheophyta</taxon>
        <taxon>Spermatophyta</taxon>
        <taxon>Magnoliopsida</taxon>
        <taxon>Liliopsida</taxon>
        <taxon>Poales</taxon>
        <taxon>Poaceae</taxon>
        <taxon>PACMAD clade</taxon>
        <taxon>Arundinoideae</taxon>
        <taxon>Arundineae</taxon>
        <taxon>Arundo</taxon>
    </lineage>
</organism>
<sequence>MWEHCATTRESKPVSLNLNPVLNCLLNAQLPMRNVIIPSIVPTLRPLKGVLIAWWCRNQAPEQLLFLRAVPLPVLHHCLWKFPCPPWILARGIVTVFELARWEFLHDKR</sequence>
<name>A0A0A9D9N7_ARUDO</name>
<dbReference type="AlphaFoldDB" id="A0A0A9D9N7"/>
<dbReference type="EMBL" id="GBRH01213389">
    <property type="protein sequence ID" value="JAD84506.1"/>
    <property type="molecule type" value="Transcribed_RNA"/>
</dbReference>
<evidence type="ECO:0000313" key="1">
    <source>
        <dbReference type="EMBL" id="JAD84506.1"/>
    </source>
</evidence>
<proteinExistence type="predicted"/>
<reference evidence="1" key="2">
    <citation type="journal article" date="2015" name="Data Brief">
        <title>Shoot transcriptome of the giant reed, Arundo donax.</title>
        <authorList>
            <person name="Barrero R.A."/>
            <person name="Guerrero F.D."/>
            <person name="Moolhuijzen P."/>
            <person name="Goolsby J.A."/>
            <person name="Tidwell J."/>
            <person name="Bellgard S.E."/>
            <person name="Bellgard M.I."/>
        </authorList>
    </citation>
    <scope>NUCLEOTIDE SEQUENCE</scope>
    <source>
        <tissue evidence="1">Shoot tissue taken approximately 20 cm above the soil surface</tissue>
    </source>
</reference>
<accession>A0A0A9D9N7</accession>
<protein>
    <submittedName>
        <fullName evidence="1">Uncharacterized protein</fullName>
    </submittedName>
</protein>
<reference evidence="1" key="1">
    <citation type="submission" date="2014-09" db="EMBL/GenBank/DDBJ databases">
        <authorList>
            <person name="Magalhaes I.L.F."/>
            <person name="Oliveira U."/>
            <person name="Santos F.R."/>
            <person name="Vidigal T.H.D.A."/>
            <person name="Brescovit A.D."/>
            <person name="Santos A.J."/>
        </authorList>
    </citation>
    <scope>NUCLEOTIDE SEQUENCE</scope>
    <source>
        <tissue evidence="1">Shoot tissue taken approximately 20 cm above the soil surface</tissue>
    </source>
</reference>